<dbReference type="AlphaFoldDB" id="A0A6C0LUH8"/>
<organism evidence="1">
    <name type="scientific">viral metagenome</name>
    <dbReference type="NCBI Taxonomy" id="1070528"/>
    <lineage>
        <taxon>unclassified sequences</taxon>
        <taxon>metagenomes</taxon>
        <taxon>organismal metagenomes</taxon>
    </lineage>
</organism>
<proteinExistence type="predicted"/>
<evidence type="ECO:0000313" key="1">
    <source>
        <dbReference type="EMBL" id="QHU34040.1"/>
    </source>
</evidence>
<accession>A0A6C0LUH8</accession>
<sequence length="154" mass="17390">MPSISEIEKDEVNVNLNVLSKLPVNTRLNTSGVYMNIEPMSSYVPQSIRRWMRGDNRDETINKINRVVIKAISLVTEDPNDHELLGHLNNACTGIMNLKETYSTCVQTCARLDVIEDKIKECCHSFISSDIGILENIPLSEPTIVMDKEDVLIE</sequence>
<protein>
    <submittedName>
        <fullName evidence="1">Uncharacterized protein</fullName>
    </submittedName>
</protein>
<reference evidence="1" key="1">
    <citation type="journal article" date="2020" name="Nature">
        <title>Giant virus diversity and host interactions through global metagenomics.</title>
        <authorList>
            <person name="Schulz F."/>
            <person name="Roux S."/>
            <person name="Paez-Espino D."/>
            <person name="Jungbluth S."/>
            <person name="Walsh D.A."/>
            <person name="Denef V.J."/>
            <person name="McMahon K.D."/>
            <person name="Konstantinidis K.T."/>
            <person name="Eloe-Fadrosh E.A."/>
            <person name="Kyrpides N.C."/>
            <person name="Woyke T."/>
        </authorList>
    </citation>
    <scope>NUCLEOTIDE SEQUENCE</scope>
    <source>
        <strain evidence="1">GVMAG-S-1016704-142</strain>
    </source>
</reference>
<dbReference type="EMBL" id="MN740566">
    <property type="protein sequence ID" value="QHU34040.1"/>
    <property type="molecule type" value="Genomic_DNA"/>
</dbReference>
<name>A0A6C0LUH8_9ZZZZ</name>